<organism evidence="11 12">
    <name type="scientific">Brevibacillus thermoruber</name>
    <dbReference type="NCBI Taxonomy" id="33942"/>
    <lineage>
        <taxon>Bacteria</taxon>
        <taxon>Bacillati</taxon>
        <taxon>Bacillota</taxon>
        <taxon>Bacilli</taxon>
        <taxon>Bacillales</taxon>
        <taxon>Paenibacillaceae</taxon>
        <taxon>Brevibacillus</taxon>
    </lineage>
</organism>
<keyword evidence="8 10" id="KW-0961">Cell wall biogenesis/degradation</keyword>
<keyword evidence="5 9" id="KW-0862">Zinc</keyword>
<keyword evidence="2 9" id="KW-0645">Protease</keyword>
<keyword evidence="4 9" id="KW-0378">Hydrolase</keyword>
<evidence type="ECO:0000256" key="8">
    <source>
        <dbReference type="ARBA" id="ARBA00023316"/>
    </source>
</evidence>
<gene>
    <name evidence="11" type="ORF">O3V59_18380</name>
</gene>
<evidence type="ECO:0000256" key="1">
    <source>
        <dbReference type="ARBA" id="ARBA00001362"/>
    </source>
</evidence>
<dbReference type="EMBL" id="JAPYYP010000030">
    <property type="protein sequence ID" value="MDA5110331.1"/>
    <property type="molecule type" value="Genomic_DNA"/>
</dbReference>
<dbReference type="PANTHER" id="PTHR43126:SF2">
    <property type="entry name" value="D-ALANYL-D-ALANINE DIPEPTIDASE"/>
    <property type="match status" value="1"/>
</dbReference>
<dbReference type="Pfam" id="PF01427">
    <property type="entry name" value="Peptidase_M15"/>
    <property type="match status" value="1"/>
</dbReference>
<evidence type="ECO:0000256" key="10">
    <source>
        <dbReference type="PIRNR" id="PIRNR026671"/>
    </source>
</evidence>
<evidence type="ECO:0000256" key="7">
    <source>
        <dbReference type="ARBA" id="ARBA00023049"/>
    </source>
</evidence>
<proteinExistence type="inferred from homology"/>
<keyword evidence="3 9" id="KW-0479">Metal-binding</keyword>
<evidence type="ECO:0000256" key="2">
    <source>
        <dbReference type="ARBA" id="ARBA00022670"/>
    </source>
</evidence>
<comment type="catalytic activity">
    <reaction evidence="1 9 10">
        <text>D-alanyl-D-alanine + H2O = 2 D-alanine</text>
        <dbReference type="Rhea" id="RHEA:20661"/>
        <dbReference type="ChEBI" id="CHEBI:15377"/>
        <dbReference type="ChEBI" id="CHEBI:57416"/>
        <dbReference type="ChEBI" id="CHEBI:57822"/>
        <dbReference type="EC" id="3.4.13.22"/>
    </reaction>
</comment>
<dbReference type="InterPro" id="IPR000755">
    <property type="entry name" value="A_A_dipeptidase"/>
</dbReference>
<feature type="site" description="Transition state stabilizer" evidence="9">
    <location>
        <position position="85"/>
    </location>
</feature>
<feature type="active site" description="Proton donor/acceptor" evidence="9">
    <location>
        <position position="203"/>
    </location>
</feature>
<name>A0A9X3TSS6_9BACL</name>
<evidence type="ECO:0000256" key="9">
    <source>
        <dbReference type="HAMAP-Rule" id="MF_01924"/>
    </source>
</evidence>
<feature type="binding site" evidence="9">
    <location>
        <position position="140"/>
    </location>
    <ligand>
        <name>Zn(2+)</name>
        <dbReference type="ChEBI" id="CHEBI:29105"/>
        <note>catalytic</note>
    </ligand>
</feature>
<evidence type="ECO:0000256" key="3">
    <source>
        <dbReference type="ARBA" id="ARBA00022723"/>
    </source>
</evidence>
<comment type="cofactor">
    <cofactor evidence="9">
        <name>Zn(2+)</name>
        <dbReference type="ChEBI" id="CHEBI:29105"/>
    </cofactor>
    <text evidence="9">Binds 1 zinc ion per subunit.</text>
</comment>
<dbReference type="AlphaFoldDB" id="A0A9X3TSS6"/>
<reference evidence="11" key="1">
    <citation type="submission" date="2022-12" db="EMBL/GenBank/DDBJ databases">
        <title>Draft genome sequence of the thermophilic strain Brevibacillus thermoruber HT42, isolated from Los Humeros, Puebla, Mexico, with biotechnological potential.</title>
        <authorList>
            <person name="Lara Sanchez J."/>
            <person name="Solis Palacios R."/>
            <person name="Bustos Baena A.S."/>
            <person name="Ruz Baez A.E."/>
            <person name="Espinosa Luna G."/>
            <person name="Oliart Ros R.M."/>
        </authorList>
    </citation>
    <scope>NUCLEOTIDE SEQUENCE</scope>
    <source>
        <strain evidence="11">HT42</strain>
    </source>
</reference>
<feature type="binding site" evidence="9">
    <location>
        <position position="206"/>
    </location>
    <ligand>
        <name>Zn(2+)</name>
        <dbReference type="ChEBI" id="CHEBI:29105"/>
        <note>catalytic</note>
    </ligand>
</feature>
<dbReference type="GO" id="GO:0008237">
    <property type="term" value="F:metallopeptidase activity"/>
    <property type="evidence" value="ECO:0007669"/>
    <property type="project" value="UniProtKB-KW"/>
</dbReference>
<dbReference type="Gene3D" id="3.30.1380.10">
    <property type="match status" value="1"/>
</dbReference>
<dbReference type="GO" id="GO:0071555">
    <property type="term" value="P:cell wall organization"/>
    <property type="evidence" value="ECO:0007669"/>
    <property type="project" value="UniProtKB-KW"/>
</dbReference>
<dbReference type="PIRSF" id="PIRSF026671">
    <property type="entry name" value="AA_dipeptidase"/>
    <property type="match status" value="1"/>
</dbReference>
<dbReference type="PANTHER" id="PTHR43126">
    <property type="entry name" value="D-ALANYL-D-ALANINE DIPEPTIDASE"/>
    <property type="match status" value="1"/>
</dbReference>
<feature type="binding site" evidence="9">
    <location>
        <position position="133"/>
    </location>
    <ligand>
        <name>Zn(2+)</name>
        <dbReference type="ChEBI" id="CHEBI:29105"/>
        <note>catalytic</note>
    </ligand>
</feature>
<keyword evidence="7 9" id="KW-0482">Metalloprotease</keyword>
<sequence length="236" mass="26767">MTYPPIPHEPRSDSALLPPLQECGEPLVPLSTLSPRISVYPAYYHQGYQGALPEAYLREGAALRLAQAAGRLPDGYRLVVLDGWRSYRVQASLYERFKQSLIDQGWQEGEALARELDKYVASPTVNVHKPAPHLSGGAVDLTIAGPDGWLDMGTAFDDFSERAATRYYECMAAPDETEQRIRDNRRLLYHLMTEAGFVNYPKEWWHYEYGTLNWARQTNGQAIYGGLVDLFQRKVQ</sequence>
<comment type="caution">
    <text evidence="11">The sequence shown here is derived from an EMBL/GenBank/DDBJ whole genome shotgun (WGS) entry which is preliminary data.</text>
</comment>
<dbReference type="HAMAP" id="MF_01924">
    <property type="entry name" value="A_A_dipeptidase"/>
    <property type="match status" value="1"/>
</dbReference>
<comment type="function">
    <text evidence="9 10">Catalyzes hydrolysis of the D-alanyl-D-alanine dipeptide.</text>
</comment>
<accession>A0A9X3TSS6</accession>
<dbReference type="GO" id="GO:0008270">
    <property type="term" value="F:zinc ion binding"/>
    <property type="evidence" value="ECO:0007669"/>
    <property type="project" value="UniProtKB-UniRule"/>
</dbReference>
<evidence type="ECO:0000313" key="12">
    <source>
        <dbReference type="Proteomes" id="UP001151071"/>
    </source>
</evidence>
<comment type="similarity">
    <text evidence="9 10">Belongs to the peptidase M15D family.</text>
</comment>
<keyword evidence="12" id="KW-1185">Reference proteome</keyword>
<dbReference type="GO" id="GO:0006508">
    <property type="term" value="P:proteolysis"/>
    <property type="evidence" value="ECO:0007669"/>
    <property type="project" value="UniProtKB-KW"/>
</dbReference>
<evidence type="ECO:0000256" key="5">
    <source>
        <dbReference type="ARBA" id="ARBA00022833"/>
    </source>
</evidence>
<keyword evidence="6 9" id="KW-0224">Dipeptidase</keyword>
<dbReference type="InterPro" id="IPR009045">
    <property type="entry name" value="Zn_M74/Hedgehog-like"/>
</dbReference>
<dbReference type="EC" id="3.4.13.22" evidence="9 10"/>
<evidence type="ECO:0000256" key="4">
    <source>
        <dbReference type="ARBA" id="ARBA00022801"/>
    </source>
</evidence>
<dbReference type="Proteomes" id="UP001151071">
    <property type="component" value="Unassembled WGS sequence"/>
</dbReference>
<evidence type="ECO:0000313" key="11">
    <source>
        <dbReference type="EMBL" id="MDA5110331.1"/>
    </source>
</evidence>
<dbReference type="SUPFAM" id="SSF55166">
    <property type="entry name" value="Hedgehog/DD-peptidase"/>
    <property type="match status" value="1"/>
</dbReference>
<dbReference type="CDD" id="cd14843">
    <property type="entry name" value="D-Ala-D-Ala_dipeptidase_like"/>
    <property type="match status" value="1"/>
</dbReference>
<dbReference type="RefSeq" id="WP_029097851.1">
    <property type="nucleotide sequence ID" value="NZ_JAPYYP010000030.1"/>
</dbReference>
<dbReference type="GO" id="GO:0160237">
    <property type="term" value="F:D-Ala-D-Ala dipeptidase activity"/>
    <property type="evidence" value="ECO:0007669"/>
    <property type="project" value="UniProtKB-EC"/>
</dbReference>
<evidence type="ECO:0000256" key="6">
    <source>
        <dbReference type="ARBA" id="ARBA00022997"/>
    </source>
</evidence>
<protein>
    <recommendedName>
        <fullName evidence="9 10">D-alanyl-D-alanine dipeptidase</fullName>
        <shortName evidence="9 10">D-Ala-D-Ala dipeptidase</shortName>
        <ecNumber evidence="9 10">3.4.13.22</ecNumber>
    </recommendedName>
</protein>